<name>U2RAA4_9ACTN</name>
<evidence type="ECO:0000313" key="1">
    <source>
        <dbReference type="EMBL" id="ERK50518.1"/>
    </source>
</evidence>
<gene>
    <name evidence="1" type="ORF">HMPREF0682_2489</name>
</gene>
<comment type="caution">
    <text evidence="1">The sequence shown here is derived from an EMBL/GenBank/DDBJ whole genome shotgun (WGS) entry which is preliminary data.</text>
</comment>
<accession>U2RAA4</accession>
<keyword evidence="2" id="KW-1185">Reference proteome</keyword>
<dbReference type="Proteomes" id="UP000017052">
    <property type="component" value="Unassembled WGS sequence"/>
</dbReference>
<reference evidence="1" key="1">
    <citation type="submission" date="2013-08" db="EMBL/GenBank/DDBJ databases">
        <authorList>
            <person name="Durkin A.S."/>
            <person name="Haft D.R."/>
            <person name="McCorrison J."/>
            <person name="Torralba M."/>
            <person name="Gillis M."/>
            <person name="Haft D.H."/>
            <person name="Methe B."/>
            <person name="Sutton G."/>
            <person name="Nelson K.E."/>
        </authorList>
    </citation>
    <scope>NUCLEOTIDE SEQUENCE [LARGE SCALE GENOMIC DNA]</scope>
    <source>
        <strain evidence="1">F0233</strain>
    </source>
</reference>
<evidence type="ECO:0000313" key="2">
    <source>
        <dbReference type="Proteomes" id="UP000017052"/>
    </source>
</evidence>
<protein>
    <submittedName>
        <fullName evidence="1">Uncharacterized protein</fullName>
    </submittedName>
</protein>
<sequence length="91" mass="10239">MSDEREPVPAGVTQVDDHHRVHSQVHDILTIRTQMNEFSPVQVANENRVLETFTVGLHQLADSTKSRRITNIIGDQVSSSVRPHLVIIAVY</sequence>
<dbReference type="AlphaFoldDB" id="U2RAA4"/>
<proteinExistence type="predicted"/>
<dbReference type="EMBL" id="ACVN02000303">
    <property type="protein sequence ID" value="ERK50518.1"/>
    <property type="molecule type" value="Genomic_DNA"/>
</dbReference>
<organism evidence="1 2">
    <name type="scientific">Propionibacterium acidifaciens F0233</name>
    <dbReference type="NCBI Taxonomy" id="553198"/>
    <lineage>
        <taxon>Bacteria</taxon>
        <taxon>Bacillati</taxon>
        <taxon>Actinomycetota</taxon>
        <taxon>Actinomycetes</taxon>
        <taxon>Propionibacteriales</taxon>
        <taxon>Propionibacteriaceae</taxon>
        <taxon>Propionibacterium</taxon>
    </lineage>
</organism>